<reference evidence="1" key="1">
    <citation type="submission" date="2021-02" db="EMBL/GenBank/DDBJ databases">
        <authorList>
            <person name="Nowell W R."/>
        </authorList>
    </citation>
    <scope>NUCLEOTIDE SEQUENCE</scope>
    <source>
        <strain evidence="1">Ploen Becks lab</strain>
    </source>
</reference>
<dbReference type="EMBL" id="CAJNOC010005341">
    <property type="protein sequence ID" value="CAF1049809.1"/>
    <property type="molecule type" value="Genomic_DNA"/>
</dbReference>
<dbReference type="AlphaFoldDB" id="A0A814KI54"/>
<sequence length="91" mass="10224">MFGLTRRDCIRKLRMTRFNWPVPGTIKTRNTCEMKPLKPALPDLSGTEARFRSGQILAIKNLALKCFKITLANAASEVGLESVLEQLNETC</sequence>
<gene>
    <name evidence="1" type="ORF">OXX778_LOCUS18769</name>
</gene>
<keyword evidence="2" id="KW-1185">Reference proteome</keyword>
<organism evidence="1 2">
    <name type="scientific">Brachionus calyciflorus</name>
    <dbReference type="NCBI Taxonomy" id="104777"/>
    <lineage>
        <taxon>Eukaryota</taxon>
        <taxon>Metazoa</taxon>
        <taxon>Spiralia</taxon>
        <taxon>Gnathifera</taxon>
        <taxon>Rotifera</taxon>
        <taxon>Eurotatoria</taxon>
        <taxon>Monogononta</taxon>
        <taxon>Pseudotrocha</taxon>
        <taxon>Ploima</taxon>
        <taxon>Brachionidae</taxon>
        <taxon>Brachionus</taxon>
    </lineage>
</organism>
<dbReference type="Proteomes" id="UP000663879">
    <property type="component" value="Unassembled WGS sequence"/>
</dbReference>
<proteinExistence type="predicted"/>
<evidence type="ECO:0000313" key="1">
    <source>
        <dbReference type="EMBL" id="CAF1049809.1"/>
    </source>
</evidence>
<comment type="caution">
    <text evidence="1">The sequence shown here is derived from an EMBL/GenBank/DDBJ whole genome shotgun (WGS) entry which is preliminary data.</text>
</comment>
<protein>
    <submittedName>
        <fullName evidence="1">Uncharacterized protein</fullName>
    </submittedName>
</protein>
<accession>A0A814KI54</accession>
<name>A0A814KI54_9BILA</name>
<evidence type="ECO:0000313" key="2">
    <source>
        <dbReference type="Proteomes" id="UP000663879"/>
    </source>
</evidence>